<protein>
    <recommendedName>
        <fullName evidence="4">Fungal N-terminal domain-containing protein</fullName>
    </recommendedName>
</protein>
<feature type="region of interest" description="Disordered" evidence="1">
    <location>
        <begin position="615"/>
        <end position="642"/>
    </location>
</feature>
<evidence type="ECO:0000313" key="2">
    <source>
        <dbReference type="EMBL" id="KAA8913147.1"/>
    </source>
</evidence>
<name>A0A5J5F8K5_9PEZI</name>
<dbReference type="InParanoid" id="A0A5J5F8K5"/>
<dbReference type="Proteomes" id="UP000326924">
    <property type="component" value="Unassembled WGS sequence"/>
</dbReference>
<dbReference type="AlphaFoldDB" id="A0A5J5F8K5"/>
<feature type="compositionally biased region" description="Basic and acidic residues" evidence="1">
    <location>
        <begin position="620"/>
        <end position="639"/>
    </location>
</feature>
<dbReference type="EMBL" id="VXIS01000017">
    <property type="protein sequence ID" value="KAA8913147.1"/>
    <property type="molecule type" value="Genomic_DNA"/>
</dbReference>
<accession>A0A5J5F8K5</accession>
<organism evidence="2 3">
    <name type="scientific">Sphaerosporella brunnea</name>
    <dbReference type="NCBI Taxonomy" id="1250544"/>
    <lineage>
        <taxon>Eukaryota</taxon>
        <taxon>Fungi</taxon>
        <taxon>Dikarya</taxon>
        <taxon>Ascomycota</taxon>
        <taxon>Pezizomycotina</taxon>
        <taxon>Pezizomycetes</taxon>
        <taxon>Pezizales</taxon>
        <taxon>Pyronemataceae</taxon>
        <taxon>Sphaerosporella</taxon>
    </lineage>
</organism>
<proteinExistence type="predicted"/>
<evidence type="ECO:0000256" key="1">
    <source>
        <dbReference type="SAM" id="MobiDB-lite"/>
    </source>
</evidence>
<gene>
    <name evidence="2" type="ORF">FN846DRAFT_183551</name>
</gene>
<feature type="compositionally biased region" description="Polar residues" evidence="1">
    <location>
        <begin position="316"/>
        <end position="334"/>
    </location>
</feature>
<sequence>MDGLSVAASVAGLLQVTTKIIGFLSTMSDAPSLARHVQEQTAALTAIFHQLDDFITGAERPERKGRKAMIYVNQIVATLTGCVCAFSELEECLASVTISQRRGLTLWDRAKWAAKEGDIQRLLQNLEQHKSSLSLMLTIYNCESNKEAKRSMERVAELMEAILGSNPGLAARMCPRLTRARDEVDSSTLCSTSDAATIRSSKSVSTLGKLRASLFAFEFDRALQQTRVYAKARKDNPMRRPSFETLKTTHSMWSQLTELSLSQVSSIAVIHLPITAAELYNGTPYLNPLPEIMEVSQLPRVASNSGAGWTAERSGTLVNSTSPASEPNQSTTAFDSELGSVSIPADELADDLEAYIDNFQPKSFVNRESVLGQIEILRRLRSRTMLWRPGSLVLVRGQASDDSEQPRGFIRGLKKSQDHSRDALRAQVARDVVEAIGEAIRTNNTALFVPPEVQIERLPIPYRPPALTSFPEYINQRVKIRFPFQSEEDLSAPLPHIREPDDDDASSTFSFEVGDDTYGADVPPDNHPGNSSLKEHMHESGSPVEASFGYPDAACREALVGEAADGRSDDAQLYPDEHEYSHNGLRLCRPQCPAPLVSEAAPDLKLPAPYFEDEAEDVDDNHSSDHCSDDGHDDHDGPGHFESCIPDVLPSLELPESMDFHLGVLVKDLSGPIGEMFRDLLLMEAPPGQAIQPSEQLLEAETVKASASSEATNELIGDKKETSSHGRTDSGVAL</sequence>
<comment type="caution">
    <text evidence="2">The sequence shown here is derived from an EMBL/GenBank/DDBJ whole genome shotgun (WGS) entry which is preliminary data.</text>
</comment>
<feature type="region of interest" description="Disordered" evidence="1">
    <location>
        <begin position="312"/>
        <end position="334"/>
    </location>
</feature>
<keyword evidence="3" id="KW-1185">Reference proteome</keyword>
<feature type="compositionally biased region" description="Basic and acidic residues" evidence="1">
    <location>
        <begin position="716"/>
        <end position="728"/>
    </location>
</feature>
<feature type="region of interest" description="Disordered" evidence="1">
    <location>
        <begin position="704"/>
        <end position="734"/>
    </location>
</feature>
<reference evidence="2 3" key="1">
    <citation type="submission" date="2019-09" db="EMBL/GenBank/DDBJ databases">
        <title>Draft genome of the ectomycorrhizal ascomycete Sphaerosporella brunnea.</title>
        <authorList>
            <consortium name="DOE Joint Genome Institute"/>
            <person name="Benucci G.M."/>
            <person name="Marozzi G."/>
            <person name="Antonielli L."/>
            <person name="Sanchez S."/>
            <person name="Marco P."/>
            <person name="Wang X."/>
            <person name="Falini L.B."/>
            <person name="Barry K."/>
            <person name="Haridas S."/>
            <person name="Lipzen A."/>
            <person name="Labutti K."/>
            <person name="Grigoriev I.V."/>
            <person name="Murat C."/>
            <person name="Martin F."/>
            <person name="Albertini E."/>
            <person name="Donnini D."/>
            <person name="Bonito G."/>
        </authorList>
    </citation>
    <scope>NUCLEOTIDE SEQUENCE [LARGE SCALE GENOMIC DNA]</scope>
    <source>
        <strain evidence="2 3">Sb_GMNB300</strain>
    </source>
</reference>
<feature type="region of interest" description="Disordered" evidence="1">
    <location>
        <begin position="492"/>
        <end position="548"/>
    </location>
</feature>
<evidence type="ECO:0000313" key="3">
    <source>
        <dbReference type="Proteomes" id="UP000326924"/>
    </source>
</evidence>
<evidence type="ECO:0008006" key="4">
    <source>
        <dbReference type="Google" id="ProtNLM"/>
    </source>
</evidence>
<dbReference type="OrthoDB" id="19923at2759"/>